<evidence type="ECO:0000313" key="3">
    <source>
        <dbReference type="EMBL" id="KAL3107410.1"/>
    </source>
</evidence>
<keyword evidence="4" id="KW-1185">Reference proteome</keyword>
<protein>
    <recommendedName>
        <fullName evidence="2">JmjC domain-containing protein</fullName>
    </recommendedName>
</protein>
<evidence type="ECO:0000256" key="1">
    <source>
        <dbReference type="SAM" id="MobiDB-lite"/>
    </source>
</evidence>
<name>A0ABD2KXT3_9BILA</name>
<feature type="domain" description="JmjC" evidence="2">
    <location>
        <begin position="209"/>
        <end position="310"/>
    </location>
</feature>
<feature type="compositionally biased region" description="Basic and acidic residues" evidence="1">
    <location>
        <begin position="374"/>
        <end position="386"/>
    </location>
</feature>
<feature type="compositionally biased region" description="Basic and acidic residues" evidence="1">
    <location>
        <begin position="395"/>
        <end position="404"/>
    </location>
</feature>
<feature type="region of interest" description="Disordered" evidence="1">
    <location>
        <begin position="374"/>
        <end position="426"/>
    </location>
</feature>
<dbReference type="AlphaFoldDB" id="A0ABD2KXT3"/>
<dbReference type="Gene3D" id="2.60.120.650">
    <property type="entry name" value="Cupin"/>
    <property type="match status" value="1"/>
</dbReference>
<organism evidence="3 4">
    <name type="scientific">Heterodera trifolii</name>
    <dbReference type="NCBI Taxonomy" id="157864"/>
    <lineage>
        <taxon>Eukaryota</taxon>
        <taxon>Metazoa</taxon>
        <taxon>Ecdysozoa</taxon>
        <taxon>Nematoda</taxon>
        <taxon>Chromadorea</taxon>
        <taxon>Rhabditida</taxon>
        <taxon>Tylenchina</taxon>
        <taxon>Tylenchomorpha</taxon>
        <taxon>Tylenchoidea</taxon>
        <taxon>Heteroderidae</taxon>
        <taxon>Heteroderinae</taxon>
        <taxon>Heterodera</taxon>
    </lineage>
</organism>
<sequence length="426" mass="47580">MIEVFEFLLATNFYVELLAYLRDKNNWKKVSAVGGLAIKLRHEQWRTIPSGARRTTGGEVGQTLGGCQPGGSRCFVSEGADASMLPAEIAECKILVDKMKASRANGALSYLMYGNGVVRKITTVFRTGGAELPFTDETVAGLERYFNEIVNGPLPQEWRYGTRWFVPDAKTTQSYRLITDLLLACNGTYGKMGLDKDATLIRGICAPPETSLFALHREDEHVHHLNYNLGPGLKVFAVALHWWGTRKQVSELGQVLFTDRWPKCRNPLGHNSYIFSPAQLRQAGIPFESHIQRPGDVVLTVGLHCGINVGASVCLVKELCSPRAAQQFKKVGEHTRCDCKGREAYKFTEKQTKEYLGGIKAMESEARAKDYRQKYEQSGKRVRADNEVLAAQRRAQREKQKAEGRVPIPKKKGTSSVINLDEIDLE</sequence>
<dbReference type="InterPro" id="IPR003347">
    <property type="entry name" value="JmjC_dom"/>
</dbReference>
<dbReference type="Pfam" id="PF02373">
    <property type="entry name" value="JmjC"/>
    <property type="match status" value="1"/>
</dbReference>
<dbReference type="Proteomes" id="UP001620626">
    <property type="component" value="Unassembled WGS sequence"/>
</dbReference>
<evidence type="ECO:0000313" key="4">
    <source>
        <dbReference type="Proteomes" id="UP001620626"/>
    </source>
</evidence>
<reference evidence="3 4" key="1">
    <citation type="submission" date="2024-10" db="EMBL/GenBank/DDBJ databases">
        <authorList>
            <person name="Kim D."/>
        </authorList>
    </citation>
    <scope>NUCLEOTIDE SEQUENCE [LARGE SCALE GENOMIC DNA]</scope>
    <source>
        <strain evidence="3">BH-2024</strain>
    </source>
</reference>
<proteinExistence type="predicted"/>
<gene>
    <name evidence="3" type="ORF">niasHT_016382</name>
</gene>
<evidence type="ECO:0000259" key="2">
    <source>
        <dbReference type="Pfam" id="PF02373"/>
    </source>
</evidence>
<dbReference type="EMBL" id="JBICBT010000617">
    <property type="protein sequence ID" value="KAL3107410.1"/>
    <property type="molecule type" value="Genomic_DNA"/>
</dbReference>
<accession>A0ABD2KXT3</accession>
<comment type="caution">
    <text evidence="3">The sequence shown here is derived from an EMBL/GenBank/DDBJ whole genome shotgun (WGS) entry which is preliminary data.</text>
</comment>